<dbReference type="InterPro" id="IPR036400">
    <property type="entry name" value="Cyt_B5-like_heme/steroid_sf"/>
</dbReference>
<feature type="domain" description="Cytochrome b5 heme-binding" evidence="7">
    <location>
        <begin position="29"/>
        <end position="125"/>
    </location>
</feature>
<dbReference type="SUPFAM" id="SSF55856">
    <property type="entry name" value="Cytochrome b5-like heme/steroid binding domain"/>
    <property type="match status" value="1"/>
</dbReference>
<evidence type="ECO:0000313" key="9">
    <source>
        <dbReference type="EMBL" id="KAI1231927.1"/>
    </source>
</evidence>
<dbReference type="SMART" id="SM01117">
    <property type="entry name" value="Cyt-b5"/>
    <property type="match status" value="1"/>
</dbReference>
<dbReference type="GO" id="GO:0012505">
    <property type="term" value="C:endomembrane system"/>
    <property type="evidence" value="ECO:0007669"/>
    <property type="project" value="TreeGrafter"/>
</dbReference>
<dbReference type="GO" id="GO:0016020">
    <property type="term" value="C:membrane"/>
    <property type="evidence" value="ECO:0007669"/>
    <property type="project" value="TreeGrafter"/>
</dbReference>
<gene>
    <name evidence="9" type="ORF">IHE44_0007569</name>
    <name evidence="8" type="ORF">IHE44_006401</name>
</gene>
<dbReference type="EMBL" id="JADDUC010000024">
    <property type="protein sequence ID" value="KAG0124652.1"/>
    <property type="molecule type" value="Genomic_DNA"/>
</dbReference>
<reference evidence="8" key="1">
    <citation type="submission" date="2020-10" db="EMBL/GenBank/DDBJ databases">
        <title>Feather gene expression reveals the developmental basis of iridescence in African starlings.</title>
        <authorList>
            <person name="Rubenstein D.R."/>
        </authorList>
    </citation>
    <scope>NUCLEOTIDE SEQUENCE</scope>
    <source>
        <strain evidence="8">SS15</strain>
        <tissue evidence="8">Liver</tissue>
    </source>
</reference>
<evidence type="ECO:0000256" key="6">
    <source>
        <dbReference type="SAM" id="SignalP"/>
    </source>
</evidence>
<dbReference type="AlphaFoldDB" id="A0A835NXS8"/>
<keyword evidence="10" id="KW-1185">Reference proteome</keyword>
<evidence type="ECO:0000259" key="7">
    <source>
        <dbReference type="SMART" id="SM01117"/>
    </source>
</evidence>
<dbReference type="Pfam" id="PF00173">
    <property type="entry name" value="Cyt-b5"/>
    <property type="match status" value="1"/>
</dbReference>
<dbReference type="PANTHER" id="PTHR10281">
    <property type="entry name" value="MEMBRANE-ASSOCIATED PROGESTERONE RECEPTOR COMPONENT-RELATED"/>
    <property type="match status" value="1"/>
</dbReference>
<dbReference type="OrthoDB" id="10257697at2759"/>
<feature type="signal peptide" evidence="6">
    <location>
        <begin position="1"/>
        <end position="21"/>
    </location>
</feature>
<comment type="function">
    <text evidence="1">Heme-binding protein which promotes neuronal but not astrocyte differentiation.</text>
</comment>
<sequence>MWRGAAAGLLCLAAAWLLGRGFEPRARLLCVAELRRYRGAPGEPGLYLALLGRVFDVARGRKHYGPGGAYSGLAGRDATRAFASGDFTPAGLVDDVAGLSPPELLSIHRWLSFYRDNYEPVGKLVGRFYDENGAPTEALREVEAAIEEALKFQAENEQKKQQFPPCNTEWSSAKGTRFWCSRQSGGVHRDWAGVPRKLFSPGWQGSRCVCVRSSGPPWGQPQSQHSDRGDLDDPHLQQYEGCPPLAEQRAPALTIARHKLAFPFMTHPVAGNDLSTVVEECAGTELLSSLIETDAVPDINKGDSLPVLLLLIELSYNGEKSTDEGVTGIVLVGLHSQNVAPPFCINKFLLQLHILLTEEHQPSGKTAALQELCRSHPSLTKALQHK</sequence>
<feature type="compositionally biased region" description="Basic and acidic residues" evidence="5">
    <location>
        <begin position="225"/>
        <end position="235"/>
    </location>
</feature>
<dbReference type="Gene3D" id="3.10.120.10">
    <property type="entry name" value="Cytochrome b5-like heme/steroid binding domain"/>
    <property type="match status" value="1"/>
</dbReference>
<evidence type="ECO:0000313" key="8">
    <source>
        <dbReference type="EMBL" id="KAG0124652.1"/>
    </source>
</evidence>
<evidence type="ECO:0000256" key="3">
    <source>
        <dbReference type="ARBA" id="ARBA00039568"/>
    </source>
</evidence>
<feature type="region of interest" description="Disordered" evidence="5">
    <location>
        <begin position="214"/>
        <end position="241"/>
    </location>
</feature>
<name>A0A835NXS8_9PASS</name>
<dbReference type="InterPro" id="IPR001199">
    <property type="entry name" value="Cyt_B5-like_heme/steroid-bd"/>
</dbReference>
<comment type="caution">
    <text evidence="8">The sequence shown here is derived from an EMBL/GenBank/DDBJ whole genome shotgun (WGS) entry which is preliminary data.</text>
</comment>
<reference evidence="9 10" key="2">
    <citation type="journal article" date="2021" name="J. Hered.">
        <title>Feather Gene Expression Elucidates the Developmental Basis of Plumage Iridescence in African Starlings.</title>
        <authorList>
            <person name="Rubenstein D.R."/>
            <person name="Corvelo A."/>
            <person name="MacManes M.D."/>
            <person name="Maia R."/>
            <person name="Narzisi G."/>
            <person name="Rousaki A."/>
            <person name="Vandenabeele P."/>
            <person name="Shawkey M.D."/>
            <person name="Solomon J."/>
        </authorList>
    </citation>
    <scope>NUCLEOTIDE SEQUENCE [LARGE SCALE GENOMIC DNA]</scope>
    <source>
        <strain evidence="9">SS15</strain>
    </source>
</reference>
<dbReference type="InterPro" id="IPR050577">
    <property type="entry name" value="MAPR/NEUFC/NENF-like"/>
</dbReference>
<feature type="chain" id="PRO_5032516041" description="Neuferricin" evidence="6">
    <location>
        <begin position="22"/>
        <end position="386"/>
    </location>
</feature>
<comment type="similarity">
    <text evidence="2">Belongs to the cytochrome b5 family. MAPR subfamily.</text>
</comment>
<dbReference type="PANTHER" id="PTHR10281:SF4">
    <property type="entry name" value="NEUFERRICIN"/>
    <property type="match status" value="1"/>
</dbReference>
<proteinExistence type="inferred from homology"/>
<evidence type="ECO:0000256" key="5">
    <source>
        <dbReference type="SAM" id="MobiDB-lite"/>
    </source>
</evidence>
<keyword evidence="6" id="KW-0732">Signal</keyword>
<dbReference type="EMBL" id="JADDUC020000024">
    <property type="protein sequence ID" value="KAI1231927.1"/>
    <property type="molecule type" value="Genomic_DNA"/>
</dbReference>
<accession>A0A835NXS8</accession>
<evidence type="ECO:0000256" key="1">
    <source>
        <dbReference type="ARBA" id="ARBA00037690"/>
    </source>
</evidence>
<evidence type="ECO:0000256" key="4">
    <source>
        <dbReference type="ARBA" id="ARBA00042241"/>
    </source>
</evidence>
<evidence type="ECO:0000256" key="2">
    <source>
        <dbReference type="ARBA" id="ARBA00038357"/>
    </source>
</evidence>
<reference evidence="9" key="3">
    <citation type="submission" date="2022-01" db="EMBL/GenBank/DDBJ databases">
        <authorList>
            <person name="Rubenstein D.R."/>
        </authorList>
    </citation>
    <scope>NUCLEOTIDE SEQUENCE</scope>
    <source>
        <strain evidence="9">SS15</strain>
        <tissue evidence="9">Liver</tissue>
    </source>
</reference>
<organism evidence="8">
    <name type="scientific">Lamprotornis superbus</name>
    <dbReference type="NCBI Taxonomy" id="245042"/>
    <lineage>
        <taxon>Eukaryota</taxon>
        <taxon>Metazoa</taxon>
        <taxon>Chordata</taxon>
        <taxon>Craniata</taxon>
        <taxon>Vertebrata</taxon>
        <taxon>Euteleostomi</taxon>
        <taxon>Archelosauria</taxon>
        <taxon>Archosauria</taxon>
        <taxon>Dinosauria</taxon>
        <taxon>Saurischia</taxon>
        <taxon>Theropoda</taxon>
        <taxon>Coelurosauria</taxon>
        <taxon>Aves</taxon>
        <taxon>Neognathae</taxon>
        <taxon>Neoaves</taxon>
        <taxon>Telluraves</taxon>
        <taxon>Australaves</taxon>
        <taxon>Passeriformes</taxon>
        <taxon>Sturnidae</taxon>
        <taxon>Lamprotornis</taxon>
    </lineage>
</organism>
<protein>
    <recommendedName>
        <fullName evidence="3">Neuferricin</fullName>
    </recommendedName>
    <alternativeName>
        <fullName evidence="4">Cytochrome b5 domain-containing protein 2</fullName>
    </alternativeName>
</protein>
<evidence type="ECO:0000313" key="10">
    <source>
        <dbReference type="Proteomes" id="UP000618051"/>
    </source>
</evidence>
<dbReference type="Proteomes" id="UP000618051">
    <property type="component" value="Unassembled WGS sequence"/>
</dbReference>